<dbReference type="GeneID" id="66073973"/>
<feature type="region of interest" description="Disordered" evidence="1">
    <location>
        <begin position="494"/>
        <end position="562"/>
    </location>
</feature>
<reference evidence="2" key="1">
    <citation type="journal article" date="2021" name="Genome Biol. Evol.">
        <title>The assembled and annotated genome of the fairy-ring fungus Marasmius oreades.</title>
        <authorList>
            <person name="Hiltunen M."/>
            <person name="Ament-Velasquez S.L."/>
            <person name="Johannesson H."/>
        </authorList>
    </citation>
    <scope>NUCLEOTIDE SEQUENCE</scope>
    <source>
        <strain evidence="2">03SP1</strain>
    </source>
</reference>
<feature type="region of interest" description="Disordered" evidence="1">
    <location>
        <begin position="579"/>
        <end position="625"/>
    </location>
</feature>
<dbReference type="EMBL" id="CM032182">
    <property type="protein sequence ID" value="KAG7097560.1"/>
    <property type="molecule type" value="Genomic_DNA"/>
</dbReference>
<dbReference type="RefSeq" id="XP_043014030.1">
    <property type="nucleotide sequence ID" value="XM_043149424.1"/>
</dbReference>
<dbReference type="KEGG" id="more:E1B28_004897"/>
<protein>
    <submittedName>
        <fullName evidence="2">Uncharacterized protein</fullName>
    </submittedName>
</protein>
<feature type="compositionally biased region" description="Acidic residues" evidence="1">
    <location>
        <begin position="530"/>
        <end position="555"/>
    </location>
</feature>
<evidence type="ECO:0000313" key="3">
    <source>
        <dbReference type="Proteomes" id="UP001049176"/>
    </source>
</evidence>
<sequence>MSFFQGAHNVSIERGTFNTVTGNQTNNHIYNEIVQQKKKRTLYDEFYEIKLGWVHRIRDIHCENYPRQWDVGIRKRLEEGRFRVDRTICAAKIRDEQGSSFTVVSYSGPEKKKAWKEDFRQFSKTTDTTNMQLFGINRSSTPLLIFYGELVPLAHFWDRLGDLGRGYAWTLSVSIKSSLCDRVVDLGKQLTKLWKSIGESAVWIDPAQGTLVRGVNGPDCRLFHPTFFSVRASLPSSVELLDEDVCFRYLSRLPLDKKFDREVIDVISFGSMTRVTIDRPCVLSGKTNSTIAVGSGVWIEDGCLADGVMMPDGRIRCILKEEDDSDLILYIHHNPRVWHSQASSVFYRLGISLNDDLSSYELILPDIELIGYVYFSRQRSEDRPIYFFLHPHSYLPLEDDSVLSTHTWSFDENGQTSIPHCKNLGLPTELRVCHRPTDIYYWPSRVYKLIHKWQIERGFDPTTTNFARYLEYPIYEVRPPRFEELGVDQPEESYSFDDDLYMDSSGQPEESYSFDDDLYMDSSGQPEESYSFDDDLYMDSSDQPEESYSFDDDLYLDSSLPPTLTADNAEDLVDVDSPTSAFPLQDGGNQFQAGTVDTMGKDVGTDSDSCFEGYSTSSTSDMEVE</sequence>
<gene>
    <name evidence="2" type="ORF">E1B28_004897</name>
</gene>
<dbReference type="Proteomes" id="UP001049176">
    <property type="component" value="Chromosome 2"/>
</dbReference>
<feature type="compositionally biased region" description="Polar residues" evidence="1">
    <location>
        <begin position="579"/>
        <end position="595"/>
    </location>
</feature>
<proteinExistence type="predicted"/>
<organism evidence="2 3">
    <name type="scientific">Marasmius oreades</name>
    <name type="common">fairy-ring Marasmius</name>
    <dbReference type="NCBI Taxonomy" id="181124"/>
    <lineage>
        <taxon>Eukaryota</taxon>
        <taxon>Fungi</taxon>
        <taxon>Dikarya</taxon>
        <taxon>Basidiomycota</taxon>
        <taxon>Agaricomycotina</taxon>
        <taxon>Agaricomycetes</taxon>
        <taxon>Agaricomycetidae</taxon>
        <taxon>Agaricales</taxon>
        <taxon>Marasmiineae</taxon>
        <taxon>Marasmiaceae</taxon>
        <taxon>Marasmius</taxon>
    </lineage>
</organism>
<accession>A0A9P8ADQ6</accession>
<keyword evidence="3" id="KW-1185">Reference proteome</keyword>
<dbReference type="AlphaFoldDB" id="A0A9P8ADQ6"/>
<comment type="caution">
    <text evidence="2">The sequence shown here is derived from an EMBL/GenBank/DDBJ whole genome shotgun (WGS) entry which is preliminary data.</text>
</comment>
<evidence type="ECO:0000256" key="1">
    <source>
        <dbReference type="SAM" id="MobiDB-lite"/>
    </source>
</evidence>
<feature type="compositionally biased region" description="Polar residues" evidence="1">
    <location>
        <begin position="614"/>
        <end position="625"/>
    </location>
</feature>
<name>A0A9P8ADQ6_9AGAR</name>
<evidence type="ECO:0000313" key="2">
    <source>
        <dbReference type="EMBL" id="KAG7097560.1"/>
    </source>
</evidence>